<feature type="transmembrane region" description="Helical" evidence="2">
    <location>
        <begin position="93"/>
        <end position="113"/>
    </location>
</feature>
<name>K6P2F8_9FIRM</name>
<keyword evidence="2" id="KW-1133">Transmembrane helix</keyword>
<dbReference type="OrthoDB" id="10021438at2"/>
<proteinExistence type="predicted"/>
<feature type="region of interest" description="Disordered" evidence="1">
    <location>
        <begin position="1"/>
        <end position="74"/>
    </location>
</feature>
<protein>
    <submittedName>
        <fullName evidence="3">Uncharacterized protein</fullName>
    </submittedName>
</protein>
<feature type="region of interest" description="Disordered" evidence="1">
    <location>
        <begin position="479"/>
        <end position="632"/>
    </location>
</feature>
<feature type="compositionally biased region" description="Low complexity" evidence="1">
    <location>
        <begin position="398"/>
        <end position="412"/>
    </location>
</feature>
<feature type="compositionally biased region" description="Low complexity" evidence="1">
    <location>
        <begin position="297"/>
        <end position="307"/>
    </location>
</feature>
<accession>K6P2F8</accession>
<gene>
    <name evidence="3" type="ORF">ThesuDRAFT_00998</name>
</gene>
<dbReference type="Proteomes" id="UP000005710">
    <property type="component" value="Unassembled WGS sequence"/>
</dbReference>
<comment type="caution">
    <text evidence="3">The sequence shown here is derived from an EMBL/GenBank/DDBJ whole genome shotgun (WGS) entry which is preliminary data.</text>
</comment>
<feature type="region of interest" description="Disordered" evidence="1">
    <location>
        <begin position="257"/>
        <end position="358"/>
    </location>
</feature>
<organism evidence="3 4">
    <name type="scientific">Thermaerobacter subterraneus DSM 13965</name>
    <dbReference type="NCBI Taxonomy" id="867903"/>
    <lineage>
        <taxon>Bacteria</taxon>
        <taxon>Bacillati</taxon>
        <taxon>Bacillota</taxon>
        <taxon>Clostridia</taxon>
        <taxon>Eubacteriales</taxon>
        <taxon>Clostridiales Family XVII. Incertae Sedis</taxon>
        <taxon>Thermaerobacter</taxon>
    </lineage>
</organism>
<feature type="region of interest" description="Disordered" evidence="1">
    <location>
        <begin position="398"/>
        <end position="432"/>
    </location>
</feature>
<feature type="transmembrane region" description="Helical" evidence="2">
    <location>
        <begin position="125"/>
        <end position="144"/>
    </location>
</feature>
<evidence type="ECO:0000313" key="3">
    <source>
        <dbReference type="EMBL" id="EKP95255.1"/>
    </source>
</evidence>
<keyword evidence="2" id="KW-0472">Membrane</keyword>
<feature type="transmembrane region" description="Helical" evidence="2">
    <location>
        <begin position="210"/>
        <end position="228"/>
    </location>
</feature>
<sequence>MRFRRRTGPGAAANIRPEEDRQAGGGSQRGDRSGHRRGLCGSGSHGTRPVPGVAGTIREQPQGLPSETAGEGAGAQIRSALAPWRRRLRRRHVLAHGLAGLVLAAGLALPALVTDRWLVDPVGRTTALAVAALTLAAAAVRAWITAPGWTEAARAADAATNLGEQALTALHPDPLVPAAMTLLQRRRALDALRQADPRHLPVAPRRWRRWAAVALLALAADAALWLAPHPLAPARAQRAQWRAELARLERQVKALEESLPATVNPRGEEPGTPAPAGAGTRPPEDRPQASGEEDADGAPSPSGASPGRPEPQGPDPGGPPGRQPGGSREQAAAGGSRGSRPAGTSSGSTGEGSAASPVSALSGALDTLARQLQEARASLDPAALARAAATAQRAADLARAAAAATPETRLPATPGPGGTPTPGAAGTAGVPGGAAQETAAALQALASQLSTLAGGLEVLARHVALAGLARGLGSPGAVPFLPGQGSGPGGAGSPAGGGSGLASGSPPVFEPGTPPGTAPGSSPGSGAGSGGGSGRAPGSGPGGGPGGGSGAGAGGGSGNTGAAAGGSPGGGGAAQGAGGAGWGRGTTGSPLAGGLASTLPGGTVQRLPGAQVPGSLTLPGWADEPITIQPGQTLPAGQLQRQWASQAALDLGRSSIQGLSPELQWLVQAYFGGTGTDSLPGP</sequence>
<feature type="compositionally biased region" description="Low complexity" evidence="1">
    <location>
        <begin position="270"/>
        <end position="281"/>
    </location>
</feature>
<keyword evidence="2" id="KW-0812">Transmembrane</keyword>
<reference evidence="3" key="1">
    <citation type="submission" date="2010-10" db="EMBL/GenBank/DDBJ databases">
        <authorList>
            <consortium name="US DOE Joint Genome Institute (JGI-PGF)"/>
            <person name="Lucas S."/>
            <person name="Copeland A."/>
            <person name="Lapidus A."/>
            <person name="Bruce D."/>
            <person name="Goodwin L."/>
            <person name="Pitluck S."/>
            <person name="Kyrpides N."/>
            <person name="Mavromatis K."/>
            <person name="Detter J.C."/>
            <person name="Han C."/>
            <person name="Land M."/>
            <person name="Hauser L."/>
            <person name="Markowitz V."/>
            <person name="Cheng J.-F."/>
            <person name="Hugenholtz P."/>
            <person name="Woyke T."/>
            <person name="Wu D."/>
            <person name="Pukall R."/>
            <person name="Wahrenburg C."/>
            <person name="Brambilla E."/>
            <person name="Klenk H.-P."/>
            <person name="Eisen J.A."/>
        </authorList>
    </citation>
    <scope>NUCLEOTIDE SEQUENCE [LARGE SCALE GENOMIC DNA]</scope>
    <source>
        <strain evidence="3">DSM 13965</strain>
    </source>
</reference>
<evidence type="ECO:0000256" key="1">
    <source>
        <dbReference type="SAM" id="MobiDB-lite"/>
    </source>
</evidence>
<feature type="compositionally biased region" description="Low complexity" evidence="1">
    <location>
        <begin position="421"/>
        <end position="432"/>
    </location>
</feature>
<keyword evidence="4" id="KW-1185">Reference proteome</keyword>
<dbReference type="RefSeq" id="WP_006903266.1">
    <property type="nucleotide sequence ID" value="NZ_JH976535.1"/>
</dbReference>
<feature type="compositionally biased region" description="Pro residues" evidence="1">
    <location>
        <begin position="308"/>
        <end position="322"/>
    </location>
</feature>
<dbReference type="STRING" id="867903.ThesuDRAFT_00998"/>
<dbReference type="AlphaFoldDB" id="K6P2F8"/>
<feature type="compositionally biased region" description="Pro residues" evidence="1">
    <location>
        <begin position="508"/>
        <end position="517"/>
    </location>
</feature>
<reference evidence="3" key="2">
    <citation type="submission" date="2012-10" db="EMBL/GenBank/DDBJ databases">
        <title>Improved high-quality draft of Thermaerobacter subterraneus C21, DSM 13965.</title>
        <authorList>
            <consortium name="DOE Joint Genome Institute"/>
            <person name="Eisen J."/>
            <person name="Huntemann M."/>
            <person name="Wei C.-L."/>
            <person name="Han J."/>
            <person name="Detter J.C."/>
            <person name="Han C."/>
            <person name="Tapia R."/>
            <person name="Chen A."/>
            <person name="Kyrpides N."/>
            <person name="Mavromatis K."/>
            <person name="Markowitz V."/>
            <person name="Szeto E."/>
            <person name="Ivanova N."/>
            <person name="Mikhailova N."/>
            <person name="Ovchinnikova G."/>
            <person name="Pagani I."/>
            <person name="Pati A."/>
            <person name="Goodwin L."/>
            <person name="Nordberg H.P."/>
            <person name="Cantor M.N."/>
            <person name="Hua S.X."/>
            <person name="Woyke T."/>
            <person name="Eisen J."/>
            <person name="Klenk H.-P."/>
        </authorList>
    </citation>
    <scope>NUCLEOTIDE SEQUENCE [LARGE SCALE GENOMIC DNA]</scope>
    <source>
        <strain evidence="3">DSM 13965</strain>
    </source>
</reference>
<evidence type="ECO:0000256" key="2">
    <source>
        <dbReference type="SAM" id="Phobius"/>
    </source>
</evidence>
<dbReference type="EMBL" id="AENY02000002">
    <property type="protein sequence ID" value="EKP95255.1"/>
    <property type="molecule type" value="Genomic_DNA"/>
</dbReference>
<feature type="compositionally biased region" description="Gly residues" evidence="1">
    <location>
        <begin position="523"/>
        <end position="586"/>
    </location>
</feature>
<feature type="compositionally biased region" description="Gly residues" evidence="1">
    <location>
        <begin position="484"/>
        <end position="501"/>
    </location>
</feature>
<feature type="compositionally biased region" description="Low complexity" evidence="1">
    <location>
        <begin position="325"/>
        <end position="356"/>
    </location>
</feature>
<evidence type="ECO:0000313" key="4">
    <source>
        <dbReference type="Proteomes" id="UP000005710"/>
    </source>
</evidence>
<dbReference type="HOGENOM" id="CLU_403285_0_0_9"/>